<dbReference type="InterPro" id="IPR009056">
    <property type="entry name" value="Cyt_c-like_dom"/>
</dbReference>
<organism evidence="9 10">
    <name type="scientific">Paraglaciecola mesophila</name>
    <dbReference type="NCBI Taxonomy" id="197222"/>
    <lineage>
        <taxon>Bacteria</taxon>
        <taxon>Pseudomonadati</taxon>
        <taxon>Pseudomonadota</taxon>
        <taxon>Gammaproteobacteria</taxon>
        <taxon>Alteromonadales</taxon>
        <taxon>Alteromonadaceae</taxon>
        <taxon>Paraglaciecola</taxon>
    </lineage>
</organism>
<keyword evidence="5 6" id="KW-0408">Iron</keyword>
<dbReference type="InterPro" id="IPR036909">
    <property type="entry name" value="Cyt_c-like_dom_sf"/>
</dbReference>
<evidence type="ECO:0000259" key="8">
    <source>
        <dbReference type="PROSITE" id="PS51007"/>
    </source>
</evidence>
<evidence type="ECO:0000256" key="5">
    <source>
        <dbReference type="ARBA" id="ARBA00023004"/>
    </source>
</evidence>
<evidence type="ECO:0000313" key="10">
    <source>
        <dbReference type="Proteomes" id="UP000464524"/>
    </source>
</evidence>
<reference evidence="9 10" key="1">
    <citation type="submission" date="2019-12" db="EMBL/GenBank/DDBJ databases">
        <title>Genome sequencing and assembly of endphytes of Porphyra tenera.</title>
        <authorList>
            <person name="Park J.M."/>
            <person name="Shin R."/>
            <person name="Jo S.H."/>
        </authorList>
    </citation>
    <scope>NUCLEOTIDE SEQUENCE [LARGE SCALE GENOMIC DNA]</scope>
    <source>
        <strain evidence="9 10">GPM4</strain>
    </source>
</reference>
<proteinExistence type="predicted"/>
<dbReference type="GO" id="GO:0009055">
    <property type="term" value="F:electron transfer activity"/>
    <property type="evidence" value="ECO:0007669"/>
    <property type="project" value="InterPro"/>
</dbReference>
<evidence type="ECO:0000256" key="6">
    <source>
        <dbReference type="PROSITE-ProRule" id="PRU00433"/>
    </source>
</evidence>
<dbReference type="EC" id="1.9.3.1" evidence="9"/>
<evidence type="ECO:0000256" key="4">
    <source>
        <dbReference type="ARBA" id="ARBA00022982"/>
    </source>
</evidence>
<dbReference type="PANTHER" id="PTHR37823">
    <property type="entry name" value="CYTOCHROME C-553-LIKE"/>
    <property type="match status" value="1"/>
</dbReference>
<keyword evidence="7" id="KW-1133">Transmembrane helix</keyword>
<evidence type="ECO:0000256" key="1">
    <source>
        <dbReference type="ARBA" id="ARBA00022448"/>
    </source>
</evidence>
<keyword evidence="4" id="KW-0249">Electron transport</keyword>
<keyword evidence="10" id="KW-1185">Reference proteome</keyword>
<dbReference type="PANTHER" id="PTHR37823:SF1">
    <property type="entry name" value="CYTOCHROME C-553-LIKE"/>
    <property type="match status" value="1"/>
</dbReference>
<dbReference type="Pfam" id="PF13442">
    <property type="entry name" value="Cytochrome_CBB3"/>
    <property type="match status" value="1"/>
</dbReference>
<keyword evidence="1" id="KW-0813">Transport</keyword>
<dbReference type="GO" id="GO:0046872">
    <property type="term" value="F:metal ion binding"/>
    <property type="evidence" value="ECO:0007669"/>
    <property type="project" value="UniProtKB-KW"/>
</dbReference>
<name>A0A857JQU8_9ALTE</name>
<keyword evidence="3 6" id="KW-0479">Metal-binding</keyword>
<dbReference type="KEGG" id="pmes:FX988_04078"/>
<evidence type="ECO:0000256" key="2">
    <source>
        <dbReference type="ARBA" id="ARBA00022617"/>
    </source>
</evidence>
<dbReference type="PROSITE" id="PS51007">
    <property type="entry name" value="CYTC"/>
    <property type="match status" value="2"/>
</dbReference>
<dbReference type="InterPro" id="IPR051811">
    <property type="entry name" value="Cytochrome_c550/c551-like"/>
</dbReference>
<evidence type="ECO:0000256" key="3">
    <source>
        <dbReference type="ARBA" id="ARBA00022723"/>
    </source>
</evidence>
<dbReference type="SUPFAM" id="SSF46626">
    <property type="entry name" value="Cytochrome c"/>
    <property type="match status" value="2"/>
</dbReference>
<feature type="domain" description="Cytochrome c" evidence="8">
    <location>
        <begin position="209"/>
        <end position="300"/>
    </location>
</feature>
<keyword evidence="7" id="KW-0472">Membrane</keyword>
<evidence type="ECO:0000313" key="9">
    <source>
        <dbReference type="EMBL" id="QHJ13798.1"/>
    </source>
</evidence>
<dbReference type="EMBL" id="CP047656">
    <property type="protein sequence ID" value="QHJ13798.1"/>
    <property type="molecule type" value="Genomic_DNA"/>
</dbReference>
<dbReference type="AlphaFoldDB" id="A0A857JQU8"/>
<keyword evidence="7" id="KW-0812">Transmembrane</keyword>
<dbReference type="Gene3D" id="1.10.760.10">
    <property type="entry name" value="Cytochrome c-like domain"/>
    <property type="match status" value="2"/>
</dbReference>
<protein>
    <submittedName>
        <fullName evidence="9">Cytochrome c oxidase subunit 2</fullName>
        <ecNumber evidence="9">1.9.3.1</ecNumber>
    </submittedName>
</protein>
<sequence length="306" mass="34121">MTKTIHIKLNKKFYFIAALALFLIGALVFSLVYFGVYNVSALTGHTTPVYKFLEHARVQAVDARIDDEVPELSTFNWQTSGIANYKRHCVACHGAPGVAPEPFSLGMMPPPSAIVRVARQRSPAELYWVIENGIKMSGMPAWKYRLSEDEQWELVALLKKLPTLSKSEYAQLAEKSTGTGTNNAIKDILSQTPEEQALAKSTSTKQSAGETLSGQVALQQYNCSSCHVIDGIASATYHVGPPLNNMVNRRFIAGTLPTTRENLIQWIMDPPHFKPQSLMPNLHVKRHHAELMVNYLYQIADDNESY</sequence>
<dbReference type="Proteomes" id="UP000464524">
    <property type="component" value="Chromosome"/>
</dbReference>
<gene>
    <name evidence="9" type="ORF">FX988_04078</name>
</gene>
<feature type="transmembrane region" description="Helical" evidence="7">
    <location>
        <begin position="12"/>
        <end position="36"/>
    </location>
</feature>
<dbReference type="RefSeq" id="WP_160181861.1">
    <property type="nucleotide sequence ID" value="NZ_CP047656.1"/>
</dbReference>
<evidence type="ECO:0000256" key="7">
    <source>
        <dbReference type="SAM" id="Phobius"/>
    </source>
</evidence>
<keyword evidence="2 6" id="KW-0349">Heme</keyword>
<dbReference type="GO" id="GO:0020037">
    <property type="term" value="F:heme binding"/>
    <property type="evidence" value="ECO:0007669"/>
    <property type="project" value="InterPro"/>
</dbReference>
<feature type="domain" description="Cytochrome c" evidence="8">
    <location>
        <begin position="76"/>
        <end position="162"/>
    </location>
</feature>
<dbReference type="OrthoDB" id="9765171at2"/>
<dbReference type="GO" id="GO:0016491">
    <property type="term" value="F:oxidoreductase activity"/>
    <property type="evidence" value="ECO:0007669"/>
    <property type="project" value="UniProtKB-KW"/>
</dbReference>
<accession>A0A857JQU8</accession>
<keyword evidence="9" id="KW-0560">Oxidoreductase</keyword>